<evidence type="ECO:0000256" key="1">
    <source>
        <dbReference type="ARBA" id="ARBA00022729"/>
    </source>
</evidence>
<dbReference type="InterPro" id="IPR051343">
    <property type="entry name" value="G-type_lectin_kinases/EP1-like"/>
</dbReference>
<keyword evidence="5" id="KW-1185">Reference proteome</keyword>
<keyword evidence="2" id="KW-0325">Glycoprotein</keyword>
<protein>
    <recommendedName>
        <fullName evidence="3">Bulb-type lectin domain-containing protein</fullName>
    </recommendedName>
</protein>
<dbReference type="AlphaFoldDB" id="A0AAD8NQ03"/>
<reference evidence="4" key="1">
    <citation type="journal article" date="2023" name="bioRxiv">
        <title>Improved chromosome-level genome assembly for marigold (Tagetes erecta).</title>
        <authorList>
            <person name="Jiang F."/>
            <person name="Yuan L."/>
            <person name="Wang S."/>
            <person name="Wang H."/>
            <person name="Xu D."/>
            <person name="Wang A."/>
            <person name="Fan W."/>
        </authorList>
    </citation>
    <scope>NUCLEOTIDE SEQUENCE</scope>
    <source>
        <strain evidence="4">WSJ</strain>
        <tissue evidence="4">Leaf</tissue>
    </source>
</reference>
<comment type="caution">
    <text evidence="4">The sequence shown here is derived from an EMBL/GenBank/DDBJ whole genome shotgun (WGS) entry which is preliminary data.</text>
</comment>
<evidence type="ECO:0000313" key="4">
    <source>
        <dbReference type="EMBL" id="KAK1416403.1"/>
    </source>
</evidence>
<accession>A0AAD8NQ03</accession>
<keyword evidence="1" id="KW-0732">Signal</keyword>
<feature type="domain" description="Bulb-type lectin" evidence="3">
    <location>
        <begin position="2"/>
        <end position="51"/>
    </location>
</feature>
<dbReference type="PANTHER" id="PTHR47976">
    <property type="entry name" value="G-TYPE LECTIN S-RECEPTOR-LIKE SERINE/THREONINE-PROTEIN KINASE SD2-5"/>
    <property type="match status" value="1"/>
</dbReference>
<name>A0AAD8NQ03_TARER</name>
<dbReference type="SUPFAM" id="SSF51110">
    <property type="entry name" value="alpha-D-mannose-specific plant lectins"/>
    <property type="match status" value="1"/>
</dbReference>
<evidence type="ECO:0000256" key="2">
    <source>
        <dbReference type="ARBA" id="ARBA00023180"/>
    </source>
</evidence>
<dbReference type="Proteomes" id="UP001229421">
    <property type="component" value="Unassembled WGS sequence"/>
</dbReference>
<gene>
    <name evidence="4" type="ORF">QVD17_32194</name>
</gene>
<dbReference type="Pfam" id="PF01453">
    <property type="entry name" value="B_lectin"/>
    <property type="match status" value="1"/>
</dbReference>
<evidence type="ECO:0000259" key="3">
    <source>
        <dbReference type="Pfam" id="PF01453"/>
    </source>
</evidence>
<dbReference type="InterPro" id="IPR036426">
    <property type="entry name" value="Bulb-type_lectin_dom_sf"/>
</dbReference>
<organism evidence="4 5">
    <name type="scientific">Tagetes erecta</name>
    <name type="common">African marigold</name>
    <dbReference type="NCBI Taxonomy" id="13708"/>
    <lineage>
        <taxon>Eukaryota</taxon>
        <taxon>Viridiplantae</taxon>
        <taxon>Streptophyta</taxon>
        <taxon>Embryophyta</taxon>
        <taxon>Tracheophyta</taxon>
        <taxon>Spermatophyta</taxon>
        <taxon>Magnoliopsida</taxon>
        <taxon>eudicotyledons</taxon>
        <taxon>Gunneridae</taxon>
        <taxon>Pentapetalae</taxon>
        <taxon>asterids</taxon>
        <taxon>campanulids</taxon>
        <taxon>Asterales</taxon>
        <taxon>Asteraceae</taxon>
        <taxon>Asteroideae</taxon>
        <taxon>Heliantheae alliance</taxon>
        <taxon>Tageteae</taxon>
        <taxon>Tagetes</taxon>
    </lineage>
</organism>
<dbReference type="InterPro" id="IPR001480">
    <property type="entry name" value="Bulb-type_lectin_dom"/>
</dbReference>
<evidence type="ECO:0000313" key="5">
    <source>
        <dbReference type="Proteomes" id="UP001229421"/>
    </source>
</evidence>
<sequence length="190" mass="21641">MNLTDTGNLVLFDVNGSVVWQSFDHPTDCLLPGQKLFEGQKLKSSVSLTDWTSQKGMFSLQVTNKGLFAYVEANPPQDYYSRFVDDGTTVEGKGYFMFLNESLFHSSDLLALENYTYRSQALLGQFQYMKLMPDGHLKVFKWQTNGWVVVADLLTNNYLGVIEPNKIDYKMIDPIRDGESPRPNSRWGIS</sequence>
<dbReference type="PANTHER" id="PTHR47976:SF30">
    <property type="entry name" value="RECEPTOR-LIKE SERINE_THREONINE-PROTEIN KINASE"/>
    <property type="match status" value="1"/>
</dbReference>
<proteinExistence type="predicted"/>
<dbReference type="Gene3D" id="2.90.10.30">
    <property type="match status" value="1"/>
</dbReference>
<dbReference type="EMBL" id="JAUHHV010000008">
    <property type="protein sequence ID" value="KAK1416403.1"/>
    <property type="molecule type" value="Genomic_DNA"/>
</dbReference>